<evidence type="ECO:0000313" key="4">
    <source>
        <dbReference type="Proteomes" id="UP000004836"/>
    </source>
</evidence>
<comment type="caution">
    <text evidence="3">The sequence shown here is derived from an EMBL/GenBank/DDBJ whole genome shotgun (WGS) entry which is preliminary data.</text>
</comment>
<name>J9DHY5_9PROT</name>
<dbReference type="Gene3D" id="3.40.640.10">
    <property type="entry name" value="Type I PLP-dependent aspartate aminotransferase-like (Major domain)"/>
    <property type="match status" value="1"/>
</dbReference>
<dbReference type="Pfam" id="PF00266">
    <property type="entry name" value="Aminotran_5"/>
    <property type="match status" value="1"/>
</dbReference>
<dbReference type="PANTHER" id="PTHR43586:SF8">
    <property type="entry name" value="CYSTEINE DESULFURASE 1, CHLOROPLASTIC"/>
    <property type="match status" value="1"/>
</dbReference>
<keyword evidence="1" id="KW-0663">Pyridoxal phosphate</keyword>
<organism evidence="3 4">
    <name type="scientific">alpha proteobacterium IMCC14465</name>
    <dbReference type="NCBI Taxonomy" id="1220535"/>
    <lineage>
        <taxon>Bacteria</taxon>
        <taxon>Pseudomonadati</taxon>
        <taxon>Pseudomonadota</taxon>
        <taxon>Alphaproteobacteria</taxon>
        <taxon>PS1 clade</taxon>
    </lineage>
</organism>
<dbReference type="InterPro" id="IPR015424">
    <property type="entry name" value="PyrdxlP-dep_Trfase"/>
</dbReference>
<accession>J9DHY5</accession>
<evidence type="ECO:0000256" key="1">
    <source>
        <dbReference type="ARBA" id="ARBA00022898"/>
    </source>
</evidence>
<proteinExistence type="predicted"/>
<evidence type="ECO:0000259" key="2">
    <source>
        <dbReference type="Pfam" id="PF00266"/>
    </source>
</evidence>
<dbReference type="SUPFAM" id="SSF53383">
    <property type="entry name" value="PLP-dependent transferases"/>
    <property type="match status" value="1"/>
</dbReference>
<dbReference type="PANTHER" id="PTHR43586">
    <property type="entry name" value="CYSTEINE DESULFURASE"/>
    <property type="match status" value="1"/>
</dbReference>
<dbReference type="PATRIC" id="fig|1220535.3.peg.110"/>
<dbReference type="EMBL" id="ALYF01000002">
    <property type="protein sequence ID" value="EJW21718.1"/>
    <property type="molecule type" value="Genomic_DNA"/>
</dbReference>
<dbReference type="Proteomes" id="UP000004836">
    <property type="component" value="Unassembled WGS sequence"/>
</dbReference>
<keyword evidence="4" id="KW-1185">Reference proteome</keyword>
<sequence>MLSVSFIGGQILMFIGGAHALAGEATDMYEEARSTVQQYPNAARPEEIIFVRGTTEAINLVANSYGRDILMAGDEIILSEMEHHANIVPWQMVAQMTGAIIRVIPTTDLD</sequence>
<dbReference type="InterPro" id="IPR015421">
    <property type="entry name" value="PyrdxlP-dep_Trfase_major"/>
</dbReference>
<dbReference type="InterPro" id="IPR000192">
    <property type="entry name" value="Aminotrans_V_dom"/>
</dbReference>
<feature type="domain" description="Aminotransferase class V" evidence="2">
    <location>
        <begin position="17"/>
        <end position="108"/>
    </location>
</feature>
<dbReference type="STRING" id="1220535.IMCC14465_01120"/>
<reference evidence="3 4" key="1">
    <citation type="journal article" date="2012" name="J. Bacteriol.">
        <title>Genome Sequence of Strain IMCC14465, Isolated from the East Sea, Belonging to the PS1 Clade of Alphaproteobacteria.</title>
        <authorList>
            <person name="Yang S.J."/>
            <person name="Kang I."/>
            <person name="Cho J.C."/>
        </authorList>
    </citation>
    <scope>NUCLEOTIDE SEQUENCE [LARGE SCALE GENOMIC DNA]</scope>
    <source>
        <strain evidence="3 4">IMCC14465</strain>
    </source>
</reference>
<gene>
    <name evidence="3" type="ORF">IMCC14465_01120</name>
</gene>
<dbReference type="eggNOG" id="COG0520">
    <property type="taxonomic scope" value="Bacteria"/>
</dbReference>
<evidence type="ECO:0000313" key="3">
    <source>
        <dbReference type="EMBL" id="EJW21718.1"/>
    </source>
</evidence>
<protein>
    <submittedName>
        <fullName evidence="3">SufS subfamily cysteine desulfurase</fullName>
    </submittedName>
</protein>
<dbReference type="AlphaFoldDB" id="J9DHY5"/>